<gene>
    <name evidence="1" type="ORF">A8926_6090</name>
</gene>
<organism evidence="1 2">
    <name type="scientific">Saccharopolyspora spinosa</name>
    <dbReference type="NCBI Taxonomy" id="60894"/>
    <lineage>
        <taxon>Bacteria</taxon>
        <taxon>Bacillati</taxon>
        <taxon>Actinomycetota</taxon>
        <taxon>Actinomycetes</taxon>
        <taxon>Pseudonocardiales</taxon>
        <taxon>Pseudonocardiaceae</taxon>
        <taxon>Saccharopolyspora</taxon>
    </lineage>
</organism>
<evidence type="ECO:0000313" key="1">
    <source>
        <dbReference type="EMBL" id="PKW18036.1"/>
    </source>
</evidence>
<dbReference type="EMBL" id="PJNB01000001">
    <property type="protein sequence ID" value="PKW18036.1"/>
    <property type="molecule type" value="Genomic_DNA"/>
</dbReference>
<name>A0A2N3Y526_SACSN</name>
<reference evidence="1" key="1">
    <citation type="submission" date="2017-12" db="EMBL/GenBank/DDBJ databases">
        <title>Sequencing the genomes of 1000 Actinobacteria strains.</title>
        <authorList>
            <person name="Klenk H.-P."/>
        </authorList>
    </citation>
    <scope>NUCLEOTIDE SEQUENCE [LARGE SCALE GENOMIC DNA]</scope>
    <source>
        <strain evidence="1">DSM 44228</strain>
    </source>
</reference>
<proteinExistence type="predicted"/>
<dbReference type="AlphaFoldDB" id="A0A2N3Y526"/>
<accession>A0A2N3Y526</accession>
<protein>
    <submittedName>
        <fullName evidence="1">Uncharacterized protein</fullName>
    </submittedName>
</protein>
<sequence length="34" mass="3849">MIAELRLCGHRATYVPTTEYLDDGPVRANTTMRP</sequence>
<dbReference type="Proteomes" id="UP000233786">
    <property type="component" value="Unassembled WGS sequence"/>
</dbReference>
<dbReference type="STRING" id="994479.GCA_000194155_03839"/>
<keyword evidence="2" id="KW-1185">Reference proteome</keyword>
<evidence type="ECO:0000313" key="2">
    <source>
        <dbReference type="Proteomes" id="UP000233786"/>
    </source>
</evidence>
<comment type="caution">
    <text evidence="1">The sequence shown here is derived from an EMBL/GenBank/DDBJ whole genome shotgun (WGS) entry which is preliminary data.</text>
</comment>